<dbReference type="SMART" id="SM00093">
    <property type="entry name" value="SERPIN"/>
    <property type="match status" value="1"/>
</dbReference>
<reference evidence="6" key="1">
    <citation type="submission" date="2023-03" db="UniProtKB">
        <authorList>
            <consortium name="EnsemblPlants"/>
        </authorList>
    </citation>
    <scope>IDENTIFICATION</scope>
</reference>
<evidence type="ECO:0000313" key="7">
    <source>
        <dbReference type="Proteomes" id="UP001652600"/>
    </source>
</evidence>
<dbReference type="GO" id="GO:0004867">
    <property type="term" value="F:serine-type endopeptidase inhibitor activity"/>
    <property type="evidence" value="ECO:0007669"/>
    <property type="project" value="UniProtKB-KW"/>
</dbReference>
<dbReference type="InterPro" id="IPR042178">
    <property type="entry name" value="Serpin_sf_1"/>
</dbReference>
<name>A0A1S3BAW1_CUCME</name>
<dbReference type="CDD" id="cd02043">
    <property type="entry name" value="serpinP_plants"/>
    <property type="match status" value="1"/>
</dbReference>
<dbReference type="GO" id="GO:0005615">
    <property type="term" value="C:extracellular space"/>
    <property type="evidence" value="ECO:0007669"/>
    <property type="project" value="InterPro"/>
</dbReference>
<dbReference type="EnsemblPlants" id="MELO3C010900.2.1">
    <property type="protein sequence ID" value="MELO3C010900.2.1"/>
    <property type="gene ID" value="MELO3C010900.2"/>
</dbReference>
<evidence type="ECO:0000259" key="5">
    <source>
        <dbReference type="SMART" id="SM00093"/>
    </source>
</evidence>
<dbReference type="Pfam" id="PF00079">
    <property type="entry name" value="Serpin"/>
    <property type="match status" value="1"/>
</dbReference>
<evidence type="ECO:0000256" key="4">
    <source>
        <dbReference type="RuleBase" id="RU000411"/>
    </source>
</evidence>
<dbReference type="GeneID" id="103487927"/>
<dbReference type="InterPro" id="IPR036186">
    <property type="entry name" value="Serpin_sf"/>
</dbReference>
<dbReference type="InParanoid" id="A0A1S3BAW1"/>
<dbReference type="eggNOG" id="KOG2392">
    <property type="taxonomic scope" value="Eukaryota"/>
</dbReference>
<dbReference type="RefSeq" id="XP_008444656.1">
    <property type="nucleotide sequence ID" value="XM_008446434.2"/>
</dbReference>
<dbReference type="InterPro" id="IPR023795">
    <property type="entry name" value="Serpin_CS"/>
</dbReference>
<comment type="similarity">
    <text evidence="1 4">Belongs to the serpin family.</text>
</comment>
<proteinExistence type="inferred from homology"/>
<feature type="domain" description="Serpin" evidence="5">
    <location>
        <begin position="107"/>
        <end position="480"/>
    </location>
</feature>
<evidence type="ECO:0000256" key="3">
    <source>
        <dbReference type="ARBA" id="ARBA00022900"/>
    </source>
</evidence>
<dbReference type="InterPro" id="IPR042185">
    <property type="entry name" value="Serpin_sf_2"/>
</dbReference>
<gene>
    <name evidence="8" type="primary">LOC103487927</name>
    <name evidence="6" type="synonym">103487927</name>
</gene>
<keyword evidence="3" id="KW-0722">Serine protease inhibitor</keyword>
<protein>
    <submittedName>
        <fullName evidence="8">Serpin-ZX-like</fullName>
    </submittedName>
</protein>
<dbReference type="KEGG" id="cmo:103487927"/>
<dbReference type="Gramene" id="MELO3C010900.2.1">
    <property type="protein sequence ID" value="MELO3C010900.2.1"/>
    <property type="gene ID" value="MELO3C010900.2"/>
</dbReference>
<sequence>MPPLSNLSSFSLAYRSSLARRQPPVTGVFPLLKCAFSFHRHPPPTASVPFQHVHYHSMLQDQRSEFSPRAEKIKLLKSLVDEDAKIRDEWKKVVNGGQMRSQSDVALSIAKRLLQDNGKDSNIVFSPLSIQFLLSLICAGCNGPILDQLLSFLKANSIDQLNHFGSFITSNLLADASSTGGPKLSFANGLWLNQSHSLKHPFKHIVETYYKATLRQADFYTKGDEVILEVNSWVKDKTKGLITDILLPGSVDGLTQLILVNALYFKGDWKNEFDDSETKEGDFYLVDGSSIKTPFMRSGKDQYIAAYDGFKVLTMPYRQGQDDKDRRFSMCIFLPDAKDGLASLIEKVDSESGFMDRHIPHKKVEVGDFQIPKFKVSYECEVSDLLKKLGLVLPFEERSLLEMVETETGEVSFVSSIFHKSIIEANEKGTEAASVHFGSAVSSSWRFVNRTDFVADHPFLFAIREDVTRTLVFVGQVLDPTLGLKH</sequence>
<accession>A0A1S3BAW1</accession>
<dbReference type="InterPro" id="IPR000215">
    <property type="entry name" value="Serpin_fam"/>
</dbReference>
<dbReference type="Proteomes" id="UP001652600">
    <property type="component" value="Chromosome 3"/>
</dbReference>
<dbReference type="PROSITE" id="PS00284">
    <property type="entry name" value="SERPIN"/>
    <property type="match status" value="1"/>
</dbReference>
<organism evidence="7 8">
    <name type="scientific">Cucumis melo</name>
    <name type="common">Muskmelon</name>
    <dbReference type="NCBI Taxonomy" id="3656"/>
    <lineage>
        <taxon>Eukaryota</taxon>
        <taxon>Viridiplantae</taxon>
        <taxon>Streptophyta</taxon>
        <taxon>Embryophyta</taxon>
        <taxon>Tracheophyta</taxon>
        <taxon>Spermatophyta</taxon>
        <taxon>Magnoliopsida</taxon>
        <taxon>eudicotyledons</taxon>
        <taxon>Gunneridae</taxon>
        <taxon>Pentapetalae</taxon>
        <taxon>rosids</taxon>
        <taxon>fabids</taxon>
        <taxon>Cucurbitales</taxon>
        <taxon>Cucurbitaceae</taxon>
        <taxon>Benincaseae</taxon>
        <taxon>Cucumis</taxon>
    </lineage>
</organism>
<dbReference type="AlphaFoldDB" id="A0A1S3BAW1"/>
<keyword evidence="7" id="KW-1185">Reference proteome</keyword>
<dbReference type="SUPFAM" id="SSF56574">
    <property type="entry name" value="Serpins"/>
    <property type="match status" value="1"/>
</dbReference>
<evidence type="ECO:0000256" key="1">
    <source>
        <dbReference type="ARBA" id="ARBA00009500"/>
    </source>
</evidence>
<reference evidence="8" key="2">
    <citation type="submission" date="2025-04" db="UniProtKB">
        <authorList>
            <consortium name="RefSeq"/>
        </authorList>
    </citation>
    <scope>IDENTIFICATION</scope>
</reference>
<dbReference type="OrthoDB" id="1063785at2759"/>
<dbReference type="Gene3D" id="2.30.39.10">
    <property type="entry name" value="Alpha-1-antitrypsin, domain 1"/>
    <property type="match status" value="1"/>
</dbReference>
<dbReference type="InterPro" id="IPR023796">
    <property type="entry name" value="Serpin_dom"/>
</dbReference>
<dbReference type="SMR" id="A0A1S3BAW1"/>
<evidence type="ECO:0000313" key="6">
    <source>
        <dbReference type="EnsemblPlants" id="MELO3C010900.2.1"/>
    </source>
</evidence>
<dbReference type="PANTHER" id="PTHR11461">
    <property type="entry name" value="SERINE PROTEASE INHIBITOR, SERPIN"/>
    <property type="match status" value="1"/>
</dbReference>
<dbReference type="Gene3D" id="3.30.497.10">
    <property type="entry name" value="Antithrombin, subunit I, domain 2"/>
    <property type="match status" value="1"/>
</dbReference>
<dbReference type="FunFam" id="2.30.39.10:FF:000022">
    <property type="entry name" value="Os11g0230400 protein"/>
    <property type="match status" value="1"/>
</dbReference>
<evidence type="ECO:0000313" key="8">
    <source>
        <dbReference type="RefSeq" id="XP_008444656.1"/>
    </source>
</evidence>
<evidence type="ECO:0000256" key="2">
    <source>
        <dbReference type="ARBA" id="ARBA00022690"/>
    </source>
</evidence>
<keyword evidence="2" id="KW-0646">Protease inhibitor</keyword>
<dbReference type="PANTHER" id="PTHR11461:SF211">
    <property type="entry name" value="GH10112P-RELATED"/>
    <property type="match status" value="1"/>
</dbReference>